<evidence type="ECO:0000256" key="1">
    <source>
        <dbReference type="ARBA" id="ARBA00001913"/>
    </source>
</evidence>
<dbReference type="SUPFAM" id="SSF48619">
    <property type="entry name" value="Phospholipase A2, PLA2"/>
    <property type="match status" value="1"/>
</dbReference>
<keyword evidence="5" id="KW-0442">Lipid degradation</keyword>
<evidence type="ECO:0000256" key="7">
    <source>
        <dbReference type="ARBA" id="ARBA00029903"/>
    </source>
</evidence>
<dbReference type="GO" id="GO:0050482">
    <property type="term" value="P:arachidonate secretion"/>
    <property type="evidence" value="ECO:0007669"/>
    <property type="project" value="InterPro"/>
</dbReference>
<dbReference type="Gene3D" id="1.20.90.10">
    <property type="entry name" value="Phospholipase A2 domain"/>
    <property type="match status" value="1"/>
</dbReference>
<gene>
    <name evidence="10" type="ORF">TCEB3V08_LOCUS4635</name>
</gene>
<dbReference type="EC" id="3.1.1.4" evidence="3"/>
<dbReference type="PANTHER" id="PTHR12253">
    <property type="entry name" value="RH14732P"/>
    <property type="match status" value="1"/>
</dbReference>
<evidence type="ECO:0000256" key="4">
    <source>
        <dbReference type="ARBA" id="ARBA00022525"/>
    </source>
</evidence>
<organism evidence="10">
    <name type="scientific">Timema cristinae</name>
    <name type="common">Walking stick</name>
    <dbReference type="NCBI Taxonomy" id="61476"/>
    <lineage>
        <taxon>Eukaryota</taxon>
        <taxon>Metazoa</taxon>
        <taxon>Ecdysozoa</taxon>
        <taxon>Arthropoda</taxon>
        <taxon>Hexapoda</taxon>
        <taxon>Insecta</taxon>
        <taxon>Pterygota</taxon>
        <taxon>Neoptera</taxon>
        <taxon>Polyneoptera</taxon>
        <taxon>Phasmatodea</taxon>
        <taxon>Timematodea</taxon>
        <taxon>Timematoidea</taxon>
        <taxon>Timematidae</taxon>
        <taxon>Timema</taxon>
    </lineage>
</organism>
<evidence type="ECO:0000259" key="9">
    <source>
        <dbReference type="Pfam" id="PF05826"/>
    </source>
</evidence>
<evidence type="ECO:0000256" key="8">
    <source>
        <dbReference type="SAM" id="MobiDB-lite"/>
    </source>
</evidence>
<dbReference type="GO" id="GO:0016042">
    <property type="term" value="P:lipid catabolic process"/>
    <property type="evidence" value="ECO:0007669"/>
    <property type="project" value="UniProtKB-KW"/>
</dbReference>
<comment type="cofactor">
    <cofactor evidence="1">
        <name>Ca(2+)</name>
        <dbReference type="ChEBI" id="CHEBI:29108"/>
    </cofactor>
</comment>
<evidence type="ECO:0000256" key="3">
    <source>
        <dbReference type="ARBA" id="ARBA00013278"/>
    </source>
</evidence>
<keyword evidence="6" id="KW-0443">Lipid metabolism</keyword>
<comment type="subcellular location">
    <subcellularLocation>
        <location evidence="2">Secreted</location>
    </subcellularLocation>
</comment>
<dbReference type="GO" id="GO:0004623">
    <property type="term" value="F:phospholipase A2 activity"/>
    <property type="evidence" value="ECO:0007669"/>
    <property type="project" value="UniProtKB-EC"/>
</dbReference>
<feature type="region of interest" description="Disordered" evidence="8">
    <location>
        <begin position="201"/>
        <end position="225"/>
    </location>
</feature>
<dbReference type="PROSITE" id="PS00118">
    <property type="entry name" value="PA2_HIS"/>
    <property type="match status" value="1"/>
</dbReference>
<keyword evidence="4" id="KW-0964">Secreted</keyword>
<evidence type="ECO:0000256" key="2">
    <source>
        <dbReference type="ARBA" id="ARBA00004613"/>
    </source>
</evidence>
<dbReference type="InterPro" id="IPR033113">
    <property type="entry name" value="PLA2_histidine"/>
</dbReference>
<evidence type="ECO:0000256" key="6">
    <source>
        <dbReference type="ARBA" id="ARBA00023098"/>
    </source>
</evidence>
<reference evidence="10" key="1">
    <citation type="submission" date="2020-11" db="EMBL/GenBank/DDBJ databases">
        <authorList>
            <person name="Tran Van P."/>
        </authorList>
    </citation>
    <scope>NUCLEOTIDE SEQUENCE</scope>
</reference>
<accession>A0A7R9GWE8</accession>
<evidence type="ECO:0000313" key="10">
    <source>
        <dbReference type="EMBL" id="CAD7398706.1"/>
    </source>
</evidence>
<dbReference type="InterPro" id="IPR036444">
    <property type="entry name" value="PLipase_A2_dom_sf"/>
</dbReference>
<feature type="domain" description="Phospholipase A2-like central" evidence="9">
    <location>
        <begin position="145"/>
        <end position="201"/>
    </location>
</feature>
<dbReference type="EMBL" id="OC317730">
    <property type="protein sequence ID" value="CAD7398706.1"/>
    <property type="molecule type" value="Genomic_DNA"/>
</dbReference>
<dbReference type="AlphaFoldDB" id="A0A7R9GWE8"/>
<dbReference type="GO" id="GO:0005576">
    <property type="term" value="C:extracellular region"/>
    <property type="evidence" value="ECO:0007669"/>
    <property type="project" value="UniProtKB-SubCell"/>
</dbReference>
<proteinExistence type="predicted"/>
<sequence length="225" mass="25568">MEANQMVRVFQQLVVMTAFFARLNEAEDKSSFVPDFAHKILDNKIVSPIKSTIKSIVMDPYEYISENLGFGIGIYPEEVNPHLRRGRVENHLEKTTPSSPDRDLNLDLPVLSSGSQHDKRVNLTTPLRRITYEERVLYHRAYFKFNGTRWCGAGNVARNNKDIGLFTDTDNCCKNHDSCDDIILAGQTKYELTNPSLFTRLGPKPTSLEQGLAESERVGDKLTHH</sequence>
<feature type="compositionally biased region" description="Basic and acidic residues" evidence="8">
    <location>
        <begin position="214"/>
        <end position="225"/>
    </location>
</feature>
<evidence type="ECO:0000256" key="5">
    <source>
        <dbReference type="ARBA" id="ARBA00022963"/>
    </source>
</evidence>
<dbReference type="Pfam" id="PF05826">
    <property type="entry name" value="Phospholip_A2_2"/>
    <property type="match status" value="1"/>
</dbReference>
<name>A0A7R9GWE8_TIMCR</name>
<dbReference type="InterPro" id="IPR016090">
    <property type="entry name" value="PLA2-like_dom"/>
</dbReference>
<protein>
    <recommendedName>
        <fullName evidence="3">phospholipase A2</fullName>
        <ecNumber evidence="3">3.1.1.4</ecNumber>
    </recommendedName>
    <alternativeName>
        <fullName evidence="7">Phosphatidylcholine 2-acylhydrolase</fullName>
    </alternativeName>
</protein>
<dbReference type="GO" id="GO:0006644">
    <property type="term" value="P:phospholipid metabolic process"/>
    <property type="evidence" value="ECO:0007669"/>
    <property type="project" value="InterPro"/>
</dbReference>